<dbReference type="RefSeq" id="WP_066380920.1">
    <property type="nucleotide sequence ID" value="NZ_LTAZ01000004.1"/>
</dbReference>
<accession>A0A151AF97</accession>
<dbReference type="Pfam" id="PF04967">
    <property type="entry name" value="HTH_10"/>
    <property type="match status" value="1"/>
</dbReference>
<gene>
    <name evidence="5" type="ORF">HAPAU_13990</name>
</gene>
<dbReference type="EMBL" id="LTAZ01000004">
    <property type="protein sequence ID" value="KYH26303.1"/>
    <property type="molecule type" value="Genomic_DNA"/>
</dbReference>
<evidence type="ECO:0000256" key="1">
    <source>
        <dbReference type="ARBA" id="ARBA00023015"/>
    </source>
</evidence>
<dbReference type="PANTHER" id="PTHR34236:SF1">
    <property type="entry name" value="DIMETHYL SULFOXIDE REDUCTASE TRANSCRIPTIONAL ACTIVATOR"/>
    <property type="match status" value="1"/>
</dbReference>
<dbReference type="InterPro" id="IPR007050">
    <property type="entry name" value="HTH_bacterioopsin"/>
</dbReference>
<keyword evidence="1" id="KW-0805">Transcription regulation</keyword>
<reference evidence="5 6" key="1">
    <citation type="submission" date="2016-02" db="EMBL/GenBank/DDBJ databases">
        <title>Genome sequence of Halalkalicoccus paucihalophilus DSM 24557.</title>
        <authorList>
            <person name="Poehlein A."/>
            <person name="Daniel R."/>
        </authorList>
    </citation>
    <scope>NUCLEOTIDE SEQUENCE [LARGE SCALE GENOMIC DNA]</scope>
    <source>
        <strain evidence="5 6">DSM 24557</strain>
    </source>
</reference>
<evidence type="ECO:0000259" key="3">
    <source>
        <dbReference type="Pfam" id="PF04967"/>
    </source>
</evidence>
<proteinExistence type="predicted"/>
<dbReference type="Proteomes" id="UP000075321">
    <property type="component" value="Unassembled WGS sequence"/>
</dbReference>
<comment type="caution">
    <text evidence="5">The sequence shown here is derived from an EMBL/GenBank/DDBJ whole genome shotgun (WGS) entry which is preliminary data.</text>
</comment>
<dbReference type="PATRIC" id="fig|1008153.3.peg.1411"/>
<protein>
    <submittedName>
        <fullName evidence="5">HTH DNA binding domain protein</fullName>
    </submittedName>
</protein>
<name>A0A151AF97_9EURY</name>
<evidence type="ECO:0000256" key="2">
    <source>
        <dbReference type="ARBA" id="ARBA00023163"/>
    </source>
</evidence>
<keyword evidence="2" id="KW-0804">Transcription</keyword>
<sequence length="243" mass="27427">MIDLAMDMEQYDCPFIDTTDDHGITFSAIHWHFDTASERLETRMIAEADSHVELERALAALRDHDRLHECDTFMKHGDTGLVRTVIDQTNAMRTIRENGGYITGPFQIEDGRECWEVGFDDERIADDTLSDLERENEFSVTDREAISPEELFDVLRNAGPAADLLSACRSLSVTERETLSVAVDRGYFETPRGETLSSLGNRFGISDTAVSNNLRRAERKLLGRVVETAAELDDHEPENDTLN</sequence>
<dbReference type="OrthoDB" id="194721at2157"/>
<feature type="domain" description="HVO-2525 N-terminal" evidence="4">
    <location>
        <begin position="3"/>
        <end position="138"/>
    </location>
</feature>
<dbReference type="InterPro" id="IPR056486">
    <property type="entry name" value="HVO_2525_N"/>
</dbReference>
<dbReference type="PANTHER" id="PTHR34236">
    <property type="entry name" value="DIMETHYL SULFOXIDE REDUCTASE TRANSCRIPTIONAL ACTIVATOR"/>
    <property type="match status" value="1"/>
</dbReference>
<evidence type="ECO:0000259" key="4">
    <source>
        <dbReference type="Pfam" id="PF24279"/>
    </source>
</evidence>
<dbReference type="Pfam" id="PF24279">
    <property type="entry name" value="HVO_2525_N"/>
    <property type="match status" value="1"/>
</dbReference>
<evidence type="ECO:0000313" key="5">
    <source>
        <dbReference type="EMBL" id="KYH26303.1"/>
    </source>
</evidence>
<evidence type="ECO:0000313" key="6">
    <source>
        <dbReference type="Proteomes" id="UP000075321"/>
    </source>
</evidence>
<organism evidence="5 6">
    <name type="scientific">Halalkalicoccus paucihalophilus</name>
    <dbReference type="NCBI Taxonomy" id="1008153"/>
    <lineage>
        <taxon>Archaea</taxon>
        <taxon>Methanobacteriati</taxon>
        <taxon>Methanobacteriota</taxon>
        <taxon>Stenosarchaea group</taxon>
        <taxon>Halobacteria</taxon>
        <taxon>Halobacteriales</taxon>
        <taxon>Halococcaceae</taxon>
        <taxon>Halalkalicoccus</taxon>
    </lineage>
</organism>
<feature type="domain" description="HTH bat-type" evidence="3">
    <location>
        <begin position="174"/>
        <end position="222"/>
    </location>
</feature>
<keyword evidence="6" id="KW-1185">Reference proteome</keyword>
<dbReference type="AlphaFoldDB" id="A0A151AF97"/>